<reference evidence="3" key="1">
    <citation type="journal article" date="2011" name="Proc. Natl. Acad. Sci. U.S.A.">
        <title>Obligate biotrophy features unraveled by the genomic analysis of rust fungi.</title>
        <authorList>
            <person name="Duplessis S."/>
            <person name="Cuomo C.A."/>
            <person name="Lin Y.-C."/>
            <person name="Aerts A."/>
            <person name="Tisserant E."/>
            <person name="Veneault-Fourrey C."/>
            <person name="Joly D.L."/>
            <person name="Hacquard S."/>
            <person name="Amselem J."/>
            <person name="Cantarel B.L."/>
            <person name="Chiu R."/>
            <person name="Coutinho P.M."/>
            <person name="Feau N."/>
            <person name="Field M."/>
            <person name="Frey P."/>
            <person name="Gelhaye E."/>
            <person name="Goldberg J."/>
            <person name="Grabherr M.G."/>
            <person name="Kodira C.D."/>
            <person name="Kohler A."/>
            <person name="Kuees U."/>
            <person name="Lindquist E.A."/>
            <person name="Lucas S.M."/>
            <person name="Mago R."/>
            <person name="Mauceli E."/>
            <person name="Morin E."/>
            <person name="Murat C."/>
            <person name="Pangilinan J.L."/>
            <person name="Park R."/>
            <person name="Pearson M."/>
            <person name="Quesneville H."/>
            <person name="Rouhier N."/>
            <person name="Sakthikumar S."/>
            <person name="Salamov A.A."/>
            <person name="Schmutz J."/>
            <person name="Selles B."/>
            <person name="Shapiro H."/>
            <person name="Tanguay P."/>
            <person name="Tuskan G.A."/>
            <person name="Henrissat B."/>
            <person name="Van de Peer Y."/>
            <person name="Rouze P."/>
            <person name="Ellis J.G."/>
            <person name="Dodds P.N."/>
            <person name="Schein J.E."/>
            <person name="Zhong S."/>
            <person name="Hamelin R.C."/>
            <person name="Grigoriev I.V."/>
            <person name="Szabo L.J."/>
            <person name="Martin F."/>
        </authorList>
    </citation>
    <scope>NUCLEOTIDE SEQUENCE [LARGE SCALE GENOMIC DNA]</scope>
    <source>
        <strain evidence="3">98AG31 / pathotype 3-4-7</strain>
    </source>
</reference>
<dbReference type="PANTHER" id="PTHR33096">
    <property type="entry name" value="CXC2 DOMAIN-CONTAINING PROTEIN"/>
    <property type="match status" value="1"/>
</dbReference>
<evidence type="ECO:0008006" key="4">
    <source>
        <dbReference type="Google" id="ProtNLM"/>
    </source>
</evidence>
<dbReference type="RefSeq" id="XP_007406373.1">
    <property type="nucleotide sequence ID" value="XM_007406311.1"/>
</dbReference>
<feature type="compositionally biased region" description="Basic and acidic residues" evidence="1">
    <location>
        <begin position="648"/>
        <end position="657"/>
    </location>
</feature>
<accession>F4RBF2</accession>
<feature type="region of interest" description="Disordered" evidence="1">
    <location>
        <begin position="621"/>
        <end position="657"/>
    </location>
</feature>
<dbReference type="KEGG" id="mlr:MELLADRAFT_94412"/>
<dbReference type="STRING" id="747676.F4RBF2"/>
<dbReference type="OrthoDB" id="3364670at2759"/>
<gene>
    <name evidence="2" type="ORF">MELLADRAFT_94412</name>
</gene>
<feature type="region of interest" description="Disordered" evidence="1">
    <location>
        <begin position="1"/>
        <end position="28"/>
    </location>
</feature>
<dbReference type="GeneID" id="18936874"/>
<evidence type="ECO:0000313" key="3">
    <source>
        <dbReference type="Proteomes" id="UP000001072"/>
    </source>
</evidence>
<dbReference type="EMBL" id="GL883095">
    <property type="protein sequence ID" value="EGG10072.1"/>
    <property type="molecule type" value="Genomic_DNA"/>
</dbReference>
<dbReference type="Proteomes" id="UP000001072">
    <property type="component" value="Unassembled WGS sequence"/>
</dbReference>
<dbReference type="InterPro" id="IPR040521">
    <property type="entry name" value="KDZ"/>
</dbReference>
<keyword evidence="3" id="KW-1185">Reference proteome</keyword>
<organism evidence="3">
    <name type="scientific">Melampsora larici-populina (strain 98AG31 / pathotype 3-4-7)</name>
    <name type="common">Poplar leaf rust fungus</name>
    <dbReference type="NCBI Taxonomy" id="747676"/>
    <lineage>
        <taxon>Eukaryota</taxon>
        <taxon>Fungi</taxon>
        <taxon>Dikarya</taxon>
        <taxon>Basidiomycota</taxon>
        <taxon>Pucciniomycotina</taxon>
        <taxon>Pucciniomycetes</taxon>
        <taxon>Pucciniales</taxon>
        <taxon>Melampsoraceae</taxon>
        <taxon>Melampsora</taxon>
    </lineage>
</organism>
<dbReference type="PANTHER" id="PTHR33096:SF1">
    <property type="entry name" value="CXC1-LIKE CYSTEINE CLUSTER ASSOCIATED WITH KDZ TRANSPOSASES DOMAIN-CONTAINING PROTEIN"/>
    <property type="match status" value="1"/>
</dbReference>
<dbReference type="AlphaFoldDB" id="F4RBF2"/>
<protein>
    <recommendedName>
        <fullName evidence="4">CxC1-like cysteine cluster associated with KDZ transposases domain-containing protein</fullName>
    </recommendedName>
</protein>
<dbReference type="Pfam" id="PF18758">
    <property type="entry name" value="KDZ"/>
    <property type="match status" value="1"/>
</dbReference>
<dbReference type="InParanoid" id="F4RBF2"/>
<sequence length="657" mass="75576">MITGIKSRPRRTQATTRPAPFTSQRAKDLAAALGHIRKTSGGQQPPIEANNPDNDQRLAKFMPMDYHPDALPSSPLEPTALDLFAQQCQGWQHAEKQKQSQAIWDGLEASMTAAYLYCQNGSTNWTRPDTLDISCACTRSEQSTQPVDLIDVLGTETANDVRNSTSWDRCDDTGLFACACCHNVPLQFVNIFRSGEKLHYPVAILDKLLTELPEKKLGVLYDIGCHLQVHVNKRNLLSQHKGRLLYGTSVFHAYAHQWWCQIFFNPRFIKFFGLSDGEGLERQIISVKEPLREASSRALTELEGFINPDYPERWYTAEFFHAQWVLEREAHSVKKVTEHEMQLELACLLCLEEELGNFWQTVGNQLAPAQALVRLQTQQKLEKSIEEQRAKIGRSNLVGLTGEKRPLEDSRVPGKKSKLGTHGKTALLASLRKHAAKLFQACKIYNTRCSEYRQCFPDQPFCPAPIVYNDLHKMGADNVFWSDGLFTNATEPWATDPHTQRGMRQQCYFERANEEIRRIGWEVRRSMRWATSCYEIAVKTLFYNSFLVHTHLMELWDKDVLKAFLQTPHQLNDNTVLSSWKRQLQDIRTLRKNGLLSRVLGDWNAFYQNYVEQEMEDIEDIPDLIEDDGTTENESTDYEEDEYDEEDQWIKTLDDEV</sequence>
<evidence type="ECO:0000313" key="2">
    <source>
        <dbReference type="EMBL" id="EGG10072.1"/>
    </source>
</evidence>
<name>F4RBF2_MELLP</name>
<feature type="compositionally biased region" description="Acidic residues" evidence="1">
    <location>
        <begin position="621"/>
        <end position="647"/>
    </location>
</feature>
<dbReference type="HOGENOM" id="CLU_417415_0_0_1"/>
<dbReference type="eggNOG" id="ENOG502S2AH">
    <property type="taxonomic scope" value="Eukaryota"/>
</dbReference>
<feature type="compositionally biased region" description="Low complexity" evidence="1">
    <location>
        <begin position="12"/>
        <end position="22"/>
    </location>
</feature>
<proteinExistence type="predicted"/>
<dbReference type="VEuPathDB" id="FungiDB:MELLADRAFT_94412"/>
<evidence type="ECO:0000256" key="1">
    <source>
        <dbReference type="SAM" id="MobiDB-lite"/>
    </source>
</evidence>